<gene>
    <name evidence="1" type="ORF">DCAF_LOCUS13122</name>
</gene>
<dbReference type="AlphaFoldDB" id="A0AAV1RNV2"/>
<dbReference type="EMBL" id="CAWUPB010001109">
    <property type="protein sequence ID" value="CAK7338081.1"/>
    <property type="molecule type" value="Genomic_DNA"/>
</dbReference>
<protein>
    <submittedName>
        <fullName evidence="1">Uncharacterized protein</fullName>
    </submittedName>
</protein>
<name>A0AAV1RNV2_9ROSI</name>
<feature type="non-terminal residue" evidence="1">
    <location>
        <position position="56"/>
    </location>
</feature>
<feature type="non-terminal residue" evidence="1">
    <location>
        <position position="1"/>
    </location>
</feature>
<proteinExistence type="predicted"/>
<evidence type="ECO:0000313" key="1">
    <source>
        <dbReference type="EMBL" id="CAK7338081.1"/>
    </source>
</evidence>
<keyword evidence="2" id="KW-1185">Reference proteome</keyword>
<reference evidence="1 2" key="1">
    <citation type="submission" date="2024-01" db="EMBL/GenBank/DDBJ databases">
        <authorList>
            <person name="Waweru B."/>
        </authorList>
    </citation>
    <scope>NUCLEOTIDE SEQUENCE [LARGE SCALE GENOMIC DNA]</scope>
</reference>
<evidence type="ECO:0000313" key="2">
    <source>
        <dbReference type="Proteomes" id="UP001314170"/>
    </source>
</evidence>
<dbReference type="Proteomes" id="UP001314170">
    <property type="component" value="Unassembled WGS sequence"/>
</dbReference>
<sequence length="56" mass="6434">RSTLSPRSKIYYIGATIPTTCKPIQKEKFRKGKSSIRDDADQLCYNVAIENLVRYP</sequence>
<accession>A0AAV1RNV2</accession>
<organism evidence="1 2">
    <name type="scientific">Dovyalis caffra</name>
    <dbReference type="NCBI Taxonomy" id="77055"/>
    <lineage>
        <taxon>Eukaryota</taxon>
        <taxon>Viridiplantae</taxon>
        <taxon>Streptophyta</taxon>
        <taxon>Embryophyta</taxon>
        <taxon>Tracheophyta</taxon>
        <taxon>Spermatophyta</taxon>
        <taxon>Magnoliopsida</taxon>
        <taxon>eudicotyledons</taxon>
        <taxon>Gunneridae</taxon>
        <taxon>Pentapetalae</taxon>
        <taxon>rosids</taxon>
        <taxon>fabids</taxon>
        <taxon>Malpighiales</taxon>
        <taxon>Salicaceae</taxon>
        <taxon>Flacourtieae</taxon>
        <taxon>Dovyalis</taxon>
    </lineage>
</organism>
<comment type="caution">
    <text evidence="1">The sequence shown here is derived from an EMBL/GenBank/DDBJ whole genome shotgun (WGS) entry which is preliminary data.</text>
</comment>